<dbReference type="EMBL" id="JF411744">
    <property type="protein sequence ID" value="AAC96593.2"/>
    <property type="molecule type" value="Genomic_DNA"/>
</dbReference>
<dbReference type="PIR" id="T17716">
    <property type="entry name" value="T17716"/>
</dbReference>
<accession>Q84545</accession>
<reference evidence="2 3" key="8">
    <citation type="journal article" date="2010" name="J. Virol.">
        <title>Microarray analysis of Paramecium bursaria chlorella virus 1 transcription.</title>
        <authorList>
            <person name="Yanai-Balser G.M."/>
            <person name="Duncan G.A."/>
            <person name="Eudy J.D."/>
            <person name="Wang D."/>
            <person name="Li X."/>
            <person name="Agarkova I.V."/>
            <person name="Dunigan D.D."/>
            <person name="Van Etten J.L."/>
        </authorList>
    </citation>
    <scope>NUCLEOTIDE SEQUENCE [LARGE SCALE GENOMIC DNA]</scope>
</reference>
<feature type="compositionally biased region" description="Basic and acidic residues" evidence="1">
    <location>
        <begin position="1"/>
        <end position="20"/>
    </location>
</feature>
<reference evidence="2 3" key="5">
    <citation type="journal article" date="1997" name="Virology">
        <title>Analysis of 74 kb of DNA located at the right end of the 330-kb chlorella virus PBCV-1 genome.</title>
        <authorList>
            <person name="Li Y."/>
            <person name="Lu Z."/>
            <person name="Sun L."/>
            <person name="Ropp S."/>
            <person name="Kutish G.F."/>
            <person name="Rock D.L."/>
            <person name="Van Etten J.L."/>
        </authorList>
    </citation>
    <scope>NUCLEOTIDE SEQUENCE [LARGE SCALE GENOMIC DNA]</scope>
</reference>
<reference evidence="2 3" key="3">
    <citation type="journal article" date="1996" name="Virology">
        <title>Analysis of 94 kb of the chlorella virus PBCV-1 330-kb genome: map positions 88 to 182.</title>
        <authorList>
            <person name="Lu Z."/>
            <person name="Li Y."/>
            <person name="Que Q."/>
            <person name="Kutish G.F."/>
            <person name="Rock D.L."/>
            <person name="Van Etten J.L."/>
        </authorList>
    </citation>
    <scope>NUCLEOTIDE SEQUENCE [LARGE SCALE GENOMIC DNA]</scope>
</reference>
<sequence length="90" mass="11049">MENHTSRYKRTNEQRNEHNMTDWVQPVQRLELLVHEVLEDDVNMQKHSREVHYEKHYRNDIVVENELCSYKSSVIKSYEVEIVQLKHTKR</sequence>
<evidence type="ECO:0000256" key="1">
    <source>
        <dbReference type="SAM" id="MobiDB-lite"/>
    </source>
</evidence>
<evidence type="ECO:0000313" key="3">
    <source>
        <dbReference type="Proteomes" id="UP000000862"/>
    </source>
</evidence>
<organismHost>
    <name type="scientific">Chlorella</name>
    <dbReference type="NCBI Taxonomy" id="3071"/>
</organismHost>
<protein>
    <submittedName>
        <fullName evidence="2">Uncharacterized protein</fullName>
    </submittedName>
</protein>
<proteinExistence type="predicted"/>
<dbReference type="RefSeq" id="NP_048573.2">
    <property type="nucleotide sequence ID" value="NC_000852.5"/>
</dbReference>
<keyword evidence="3" id="KW-1185">Reference proteome</keyword>
<dbReference type="GeneID" id="918009"/>
<organism evidence="2 3">
    <name type="scientific">Paramecium bursaria Chlorella virus 1</name>
    <name type="common">PBCV-1</name>
    <dbReference type="NCBI Taxonomy" id="10506"/>
    <lineage>
        <taxon>Viruses</taxon>
        <taxon>Varidnaviria</taxon>
        <taxon>Bamfordvirae</taxon>
        <taxon>Nucleocytoviricota</taxon>
        <taxon>Megaviricetes</taxon>
        <taxon>Algavirales</taxon>
        <taxon>Phycodnaviridae</taxon>
        <taxon>Chlorovirus</taxon>
        <taxon>Chlorovirus vanettense</taxon>
    </lineage>
</organism>
<reference evidence="2 3" key="7">
    <citation type="journal article" date="2000" name="Virology">
        <title>Characterization of a beta-1,3-glucanase encoded by chlorella virus PBCV-1.</title>
        <authorList>
            <person name="Sun L."/>
            <person name="Gurnon J.R."/>
            <person name="Adams B.J."/>
            <person name="Graves M.V."/>
            <person name="Van Etten J.L."/>
        </authorList>
    </citation>
    <scope>NUCLEOTIDE SEQUENCE [LARGE SCALE GENOMIC DNA]</scope>
</reference>
<dbReference type="KEGG" id="vg:918009"/>
<feature type="region of interest" description="Disordered" evidence="1">
    <location>
        <begin position="1"/>
        <end position="21"/>
    </location>
</feature>
<reference evidence="2 3" key="2">
    <citation type="journal article" date="1995" name="Virology">
        <title>Analysis of 43 kb of the Chlorella virus PBCV-1 330-kb genome: map positions 45 to 88.</title>
        <authorList>
            <person name="Li Y."/>
            <person name="Lu Z."/>
            <person name="Burbank D.E."/>
            <person name="Kutish G.F."/>
            <person name="Rock D.L."/>
            <person name="Van Etten J.L."/>
        </authorList>
    </citation>
    <scope>NUCLEOTIDE SEQUENCE [LARGE SCALE GENOMIC DNA]</scope>
</reference>
<reference evidence="2 3" key="6">
    <citation type="journal article" date="1999" name="Virology">
        <title>Chlorella virus PBCV-1 encodes a functional homospermidine synthase.</title>
        <authorList>
            <person name="Kaiser A."/>
            <person name="Vollmert M."/>
            <person name="Tholl D."/>
            <person name="Graves M.V."/>
            <person name="Gurnon J.R."/>
            <person name="Xing W."/>
            <person name="Lisec A.D."/>
            <person name="Nickerson K.W."/>
            <person name="Van Etten J.L."/>
        </authorList>
    </citation>
    <scope>NUCLEOTIDE SEQUENCE [LARGE SCALE GENOMIC DNA]</scope>
</reference>
<reference evidence="2 3" key="1">
    <citation type="journal article" date="1995" name="Virology">
        <title>Analysis of 45 kb of DNA located at the left end of the chlorella virus PBCV-1 genome.</title>
        <authorList>
            <person name="Lu Z."/>
            <person name="Li Y."/>
            <person name="Zhang Y."/>
            <person name="Kutish G.F."/>
            <person name="Rock D.L."/>
            <person name="Van Etten J.L."/>
        </authorList>
    </citation>
    <scope>NUCLEOTIDE SEQUENCE [LARGE SCALE GENOMIC DNA]</scope>
</reference>
<reference evidence="2 3" key="4">
    <citation type="journal article" date="1996" name="Virology">
        <title>Analysis of 76 kb of the chlorella virus PBCV-1 330-kb genome: map positions 182 to 258.</title>
        <authorList>
            <person name="Kutish G.F."/>
            <person name="Li Y."/>
            <person name="Lu Z."/>
            <person name="Furuta M."/>
            <person name="Rock D.L."/>
            <person name="Van Etten J.L."/>
        </authorList>
    </citation>
    <scope>NUCLEOTIDE SEQUENCE [LARGE SCALE GENOMIC DNA]</scope>
</reference>
<gene>
    <name evidence="2" type="primary">a225L</name>
</gene>
<dbReference type="Proteomes" id="UP000000862">
    <property type="component" value="Segment"/>
</dbReference>
<evidence type="ECO:0000313" key="2">
    <source>
        <dbReference type="EMBL" id="AAC96593.2"/>
    </source>
</evidence>
<name>Q84545_PBCV1</name>